<organism evidence="4 5">
    <name type="scientific">Scytalidium lignicola</name>
    <name type="common">Hyphomycete</name>
    <dbReference type="NCBI Taxonomy" id="5539"/>
    <lineage>
        <taxon>Eukaryota</taxon>
        <taxon>Fungi</taxon>
        <taxon>Dikarya</taxon>
        <taxon>Ascomycota</taxon>
        <taxon>Pezizomycotina</taxon>
        <taxon>Leotiomycetes</taxon>
        <taxon>Leotiomycetes incertae sedis</taxon>
        <taxon>Scytalidium</taxon>
    </lineage>
</organism>
<feature type="domain" description="Endonuclease/exonuclease/phosphatase" evidence="3">
    <location>
        <begin position="319"/>
        <end position="444"/>
    </location>
</feature>
<evidence type="ECO:0000313" key="5">
    <source>
        <dbReference type="Proteomes" id="UP000258309"/>
    </source>
</evidence>
<dbReference type="InterPro" id="IPR036691">
    <property type="entry name" value="Endo/exonu/phosph_ase_sf"/>
</dbReference>
<dbReference type="STRING" id="5539.A0A3E2HDM5"/>
<dbReference type="Proteomes" id="UP000258309">
    <property type="component" value="Unassembled WGS sequence"/>
</dbReference>
<feature type="region of interest" description="Disordered" evidence="2">
    <location>
        <begin position="28"/>
        <end position="52"/>
    </location>
</feature>
<keyword evidence="1" id="KW-0175">Coiled coil</keyword>
<dbReference type="EMBL" id="NCSJ02000081">
    <property type="protein sequence ID" value="RFU31201.1"/>
    <property type="molecule type" value="Genomic_DNA"/>
</dbReference>
<dbReference type="AlphaFoldDB" id="A0A3E2HDM5"/>
<evidence type="ECO:0000256" key="1">
    <source>
        <dbReference type="SAM" id="Coils"/>
    </source>
</evidence>
<accession>A0A3E2HDM5</accession>
<keyword evidence="5" id="KW-1185">Reference proteome</keyword>
<dbReference type="Gene3D" id="3.60.10.10">
    <property type="entry name" value="Endonuclease/exonuclease/phosphatase"/>
    <property type="match status" value="1"/>
</dbReference>
<feature type="compositionally biased region" description="Polar residues" evidence="2">
    <location>
        <begin position="37"/>
        <end position="52"/>
    </location>
</feature>
<dbReference type="GO" id="GO:0003824">
    <property type="term" value="F:catalytic activity"/>
    <property type="evidence" value="ECO:0007669"/>
    <property type="project" value="InterPro"/>
</dbReference>
<evidence type="ECO:0000313" key="4">
    <source>
        <dbReference type="EMBL" id="RFU31201.1"/>
    </source>
</evidence>
<feature type="non-terminal residue" evidence="4">
    <location>
        <position position="623"/>
    </location>
</feature>
<dbReference type="OrthoDB" id="3527313at2759"/>
<comment type="caution">
    <text evidence="4">The sequence shown here is derived from an EMBL/GenBank/DDBJ whole genome shotgun (WGS) entry which is preliminary data.</text>
</comment>
<gene>
    <name evidence="4" type="ORF">B7463_g5127</name>
</gene>
<reference evidence="4 5" key="1">
    <citation type="submission" date="2018-05" db="EMBL/GenBank/DDBJ databases">
        <title>Draft genome sequence of Scytalidium lignicola DSM 105466, a ubiquitous saprotrophic fungus.</title>
        <authorList>
            <person name="Buettner E."/>
            <person name="Gebauer A.M."/>
            <person name="Hofrichter M."/>
            <person name="Liers C."/>
            <person name="Kellner H."/>
        </authorList>
    </citation>
    <scope>NUCLEOTIDE SEQUENCE [LARGE SCALE GENOMIC DNA]</scope>
    <source>
        <strain evidence="4 5">DSM 105466</strain>
    </source>
</reference>
<dbReference type="InterPro" id="IPR005135">
    <property type="entry name" value="Endo/exonuclease/phosphatase"/>
</dbReference>
<dbReference type="Pfam" id="PF14529">
    <property type="entry name" value="Exo_endo_phos_2"/>
    <property type="match status" value="1"/>
</dbReference>
<evidence type="ECO:0000259" key="3">
    <source>
        <dbReference type="Pfam" id="PF14529"/>
    </source>
</evidence>
<proteinExistence type="predicted"/>
<feature type="coiled-coil region" evidence="1">
    <location>
        <begin position="524"/>
        <end position="551"/>
    </location>
</feature>
<evidence type="ECO:0000256" key="2">
    <source>
        <dbReference type="SAM" id="MobiDB-lite"/>
    </source>
</evidence>
<dbReference type="SUPFAM" id="SSF56219">
    <property type="entry name" value="DNase I-like"/>
    <property type="match status" value="1"/>
</dbReference>
<dbReference type="OMA" id="CANCATE"/>
<protein>
    <recommendedName>
        <fullName evidence="3">Endonuclease/exonuclease/phosphatase domain-containing protein</fullName>
    </recommendedName>
</protein>
<feature type="non-terminal residue" evidence="4">
    <location>
        <position position="1"/>
    </location>
</feature>
<name>A0A3E2HDM5_SCYLI</name>
<sequence>MEQLNNQMDELKTNQTIITGAEGTSPQVSYVDVARTPPTSQPSNIRTISSMNTTPSSFTDTLFCTIDISRVEDTEKEKVTAGSIRVMLEQAIRATKDQDNWRCRAVTVDPRRENRIKIACRDEVEHQLVKRVVEANVVCGARILRDDLYAIKVDGVRRTAVLDENNEIRVGAAEGLGQENETTVSKIVWLSKKDVPKAYGSMVVYLTKAFDAKRLLEEGFFYAGGESGFTGHLMNDEETQKATILAIQEPQARRIKGRLLTTLMVHHKWTKMVPSAWREGRWAIRSMLWVNKEVEAEQVPIESPDITAAVIQFPGRLVLVASVYVPGGDVAALRDMCMNIQRAITDVRRNVSTGVEVVIAGDFNRHDQLWGGDEVFSRQGEADPIIDLMSDFGFRSLLLRGTKTWHSGDYETTIDLILATEGLADSVIRCAVHDTNHGSDHEAIKTVFDISATIAKPPERLLLKNAPWKEIRARITKSLERTSFEGTVQQKTDKLMSAVLDAVQALTPKAKSSPYAKCWWTNDLTQLRQIRSELEELAKSAAKQYHEAIRQQKKKHWNEFLADNDNIWTAAKYLKSGDDTAFGKIPQLVRTDGSGTTNHQEQAEELLTKFFLPLPNDIEDEGP</sequence>